<gene>
    <name evidence="7" type="ORF">EUGRSUZ_A00897</name>
</gene>
<dbReference type="Gramene" id="KCW88512">
    <property type="protein sequence ID" value="KCW88512"/>
    <property type="gene ID" value="EUGRSUZ_A00897"/>
</dbReference>
<dbReference type="GO" id="GO:0005886">
    <property type="term" value="C:plasma membrane"/>
    <property type="evidence" value="ECO:0000318"/>
    <property type="project" value="GO_Central"/>
</dbReference>
<protein>
    <recommendedName>
        <fullName evidence="6">Cysteine-rich transmembrane domain-containing protein</fullName>
    </recommendedName>
</protein>
<feature type="domain" description="Cysteine-rich transmembrane" evidence="6">
    <location>
        <begin position="103"/>
        <end position="147"/>
    </location>
</feature>
<keyword evidence="5" id="KW-0472">Membrane</keyword>
<dbReference type="PANTHER" id="PTHR31568">
    <property type="entry name" value="RCG49325, ISOFORM CRA_A"/>
    <property type="match status" value="1"/>
</dbReference>
<dbReference type="InterPro" id="IPR044850">
    <property type="entry name" value="WIH1-like"/>
</dbReference>
<reference evidence="7" key="1">
    <citation type="submission" date="2013-07" db="EMBL/GenBank/DDBJ databases">
        <title>The genome of Eucalyptus grandis.</title>
        <authorList>
            <person name="Schmutz J."/>
            <person name="Hayes R."/>
            <person name="Myburg A."/>
            <person name="Tuskan G."/>
            <person name="Grattapaglia D."/>
            <person name="Rokhsar D.S."/>
        </authorList>
    </citation>
    <scope>NUCLEOTIDE SEQUENCE</scope>
    <source>
        <tissue evidence="7">Leaf extractions</tissue>
    </source>
</reference>
<dbReference type="Gramene" id="KCW88513">
    <property type="protein sequence ID" value="KCW88513"/>
    <property type="gene ID" value="EUGRSUZ_A00897"/>
</dbReference>
<dbReference type="InterPro" id="IPR028144">
    <property type="entry name" value="CYSTM_dom"/>
</dbReference>
<evidence type="ECO:0000256" key="4">
    <source>
        <dbReference type="ARBA" id="ARBA00022989"/>
    </source>
</evidence>
<keyword evidence="4" id="KW-1133">Transmembrane helix</keyword>
<evidence type="ECO:0000256" key="2">
    <source>
        <dbReference type="ARBA" id="ARBA00009444"/>
    </source>
</evidence>
<dbReference type="EMBL" id="KK198753">
    <property type="protein sequence ID" value="KCW88512.1"/>
    <property type="molecule type" value="Genomic_DNA"/>
</dbReference>
<evidence type="ECO:0000256" key="5">
    <source>
        <dbReference type="ARBA" id="ARBA00023136"/>
    </source>
</evidence>
<dbReference type="EMBL" id="KK198753">
    <property type="protein sequence ID" value="KCW88513.1"/>
    <property type="molecule type" value="Genomic_DNA"/>
</dbReference>
<evidence type="ECO:0000313" key="7">
    <source>
        <dbReference type="EMBL" id="KCW88512.1"/>
    </source>
</evidence>
<organism evidence="7">
    <name type="scientific">Eucalyptus grandis</name>
    <name type="common">Flooded gum</name>
    <dbReference type="NCBI Taxonomy" id="71139"/>
    <lineage>
        <taxon>Eukaryota</taxon>
        <taxon>Viridiplantae</taxon>
        <taxon>Streptophyta</taxon>
        <taxon>Embryophyta</taxon>
        <taxon>Tracheophyta</taxon>
        <taxon>Spermatophyta</taxon>
        <taxon>Magnoliopsida</taxon>
        <taxon>eudicotyledons</taxon>
        <taxon>Gunneridae</taxon>
        <taxon>Pentapetalae</taxon>
        <taxon>rosids</taxon>
        <taxon>malvids</taxon>
        <taxon>Myrtales</taxon>
        <taxon>Myrtaceae</taxon>
        <taxon>Myrtoideae</taxon>
        <taxon>Eucalypteae</taxon>
        <taxon>Eucalyptus</taxon>
    </lineage>
</organism>
<dbReference type="PANTHER" id="PTHR31568:SF122">
    <property type="entry name" value="PROTEIN CYSTEINE-RICH TRANSMEMBRANE MODULE 9"/>
    <property type="match status" value="1"/>
</dbReference>
<name>A0A059DD82_EUCGR</name>
<accession>A0A059DD82</accession>
<evidence type="ECO:0000256" key="1">
    <source>
        <dbReference type="ARBA" id="ARBA00004167"/>
    </source>
</evidence>
<comment type="similarity">
    <text evidence="2">Belongs to the CYSTM1 family.</text>
</comment>
<dbReference type="AlphaFoldDB" id="A0A059DD82"/>
<keyword evidence="3" id="KW-0812">Transmembrane</keyword>
<proteinExistence type="inferred from homology"/>
<sequence length="147" mass="15937">MLGDIKITPSSSYSSILSINLRTISAFSSSPIISLASSLHHLHHLRHLSLHRISPSTELPRELGEISVNVFRSKMSQHNTQSQIPVAYPPPASAPAYVAPPPPGYPTRDAQQPVQNTIPIETKTRGDGFWKGCCAAICCCCVLDACF</sequence>
<evidence type="ECO:0000259" key="6">
    <source>
        <dbReference type="Pfam" id="PF12734"/>
    </source>
</evidence>
<comment type="subcellular location">
    <subcellularLocation>
        <location evidence="1">Membrane</location>
        <topology evidence="1">Single-pass membrane protein</topology>
    </subcellularLocation>
</comment>
<dbReference type="Pfam" id="PF12734">
    <property type="entry name" value="CYSTM"/>
    <property type="match status" value="1"/>
</dbReference>
<evidence type="ECO:0000256" key="3">
    <source>
        <dbReference type="ARBA" id="ARBA00022692"/>
    </source>
</evidence>